<proteinExistence type="predicted"/>
<organism evidence="2 3">
    <name type="scientific">Fusobacterium periodonticum 1_1_41FAA</name>
    <dbReference type="NCBI Taxonomy" id="469621"/>
    <lineage>
        <taxon>Bacteria</taxon>
        <taxon>Fusobacteriati</taxon>
        <taxon>Fusobacteriota</taxon>
        <taxon>Fusobacteriia</taxon>
        <taxon>Fusobacteriales</taxon>
        <taxon>Fusobacteriaceae</taxon>
        <taxon>Fusobacterium</taxon>
    </lineage>
</organism>
<protein>
    <recommendedName>
        <fullName evidence="1">Dual OB-containing domain-containing protein</fullName>
    </recommendedName>
</protein>
<accession>D6LJA3</accession>
<evidence type="ECO:0000313" key="2">
    <source>
        <dbReference type="EMBL" id="EFG27528.2"/>
    </source>
</evidence>
<dbReference type="EMBL" id="GG770385">
    <property type="protein sequence ID" value="EFG27528.2"/>
    <property type="molecule type" value="Genomic_DNA"/>
</dbReference>
<reference evidence="2 3" key="1">
    <citation type="submission" date="2010-03" db="EMBL/GenBank/DDBJ databases">
        <title>The Genome Sequence of Fusobacterium sp. 1_1_41FAA.</title>
        <authorList>
            <consortium name="The Broad Institute Genome Sequencing Platform"/>
            <person name="Ward D."/>
            <person name="Earl A."/>
            <person name="Feldgarden M."/>
            <person name="Gevers D."/>
            <person name="Young S.K."/>
            <person name="Zeng Q."/>
            <person name="Koehrsen M."/>
            <person name="Alvarado L."/>
            <person name="Berlin A."/>
            <person name="Borenstein D."/>
            <person name="Chapman S."/>
            <person name="Chen Z."/>
            <person name="Engels R."/>
            <person name="Freedman E."/>
            <person name="Gellesch M."/>
            <person name="Goldberg J."/>
            <person name="Griggs A."/>
            <person name="Gujja S."/>
            <person name="Heilman E."/>
            <person name="Heiman D."/>
            <person name="Hepburn T."/>
            <person name="Howarth C."/>
            <person name="Jen D."/>
            <person name="Larson L."/>
            <person name="Mehta T."/>
            <person name="Park D."/>
            <person name="Pearson M."/>
            <person name="Richards J."/>
            <person name="Roberts A."/>
            <person name="Saif S."/>
            <person name="Shea T."/>
            <person name="Shenoy N."/>
            <person name="Sisk P."/>
            <person name="Stolte C."/>
            <person name="Sykes S."/>
            <person name="Walk T."/>
            <person name="White J."/>
            <person name="Yandava C."/>
            <person name="Strauss J.C."/>
            <person name="Ambrose C.E."/>
            <person name="Allen-Vercoe E."/>
            <person name="Haas B."/>
            <person name="Henn M.R."/>
            <person name="Nusbaum C."/>
            <person name="Birren B."/>
        </authorList>
    </citation>
    <scope>NUCLEOTIDE SEQUENCE [LARGE SCALE GENOMIC DNA]</scope>
    <source>
        <strain evidence="2 3">1_1_41FAA</strain>
    </source>
</reference>
<sequence>MKTKKLKKIKRVSLDDILQVHPVENGREDVRRFLENERPYFNSQEILKIKRSLYLIEVRNLKIYKNGYNKYKASFNYLGKDYINISMTDPKYKDNDYEYKIAMIMFSLGSEPYEDGNYYKFVVKVLPLTEEGELIDKNEILVCEDEFPF</sequence>
<feature type="domain" description="Dual OB-containing" evidence="1">
    <location>
        <begin position="4"/>
        <end position="125"/>
    </location>
</feature>
<dbReference type="AlphaFoldDB" id="D6LJA3"/>
<gene>
    <name evidence="2" type="ORF">HMPREF0400_01935</name>
</gene>
<evidence type="ECO:0000313" key="3">
    <source>
        <dbReference type="Proteomes" id="UP000003964"/>
    </source>
</evidence>
<dbReference type="Proteomes" id="UP000003964">
    <property type="component" value="Unassembled WGS sequence"/>
</dbReference>
<dbReference type="Pfam" id="PF22557">
    <property type="entry name" value="DuOB"/>
    <property type="match status" value="1"/>
</dbReference>
<dbReference type="InterPro" id="IPR054335">
    <property type="entry name" value="DuOB_dom"/>
</dbReference>
<evidence type="ECO:0000259" key="1">
    <source>
        <dbReference type="Pfam" id="PF22557"/>
    </source>
</evidence>
<name>D6LJA3_9FUSO</name>